<dbReference type="PANTHER" id="PTHR31403:SF7">
    <property type="entry name" value="PHOSPHOLIPASE A1-IGAMMA3, CHLOROPLASTIC"/>
    <property type="match status" value="1"/>
</dbReference>
<keyword evidence="7" id="KW-1185">Reference proteome</keyword>
<keyword evidence="3" id="KW-0442">Lipid degradation</keyword>
<dbReference type="Proteomes" id="UP001595715">
    <property type="component" value="Unassembled WGS sequence"/>
</dbReference>
<sequence length="268" mass="29529">MGDTMNMAAYIPWGELVAVAYAMYKQNHTTPQTPPDFPQDWERIANLTMTPSLESIREREFAGFIARSKRDPLLQAVVIRGTESKLDWLMDAEFLLETFREVPGGGRTERGFTNLYRTMTVEYADASIPPQSLIAQLDTLPAGTRLVVTGHSLGSSLATLHAFVAGSKKIDVELITFASPRVGDKTFVEAFGALNIRSTRIFNHPDIVPHVPMEVAGFRHLEPGLEINSAVYPIKHAIPCYHALSTYLYVMGDAQADISACRSGQAAT</sequence>
<keyword evidence="2" id="KW-0809">Transit peptide</keyword>
<accession>A0ABV8K3W7</accession>
<gene>
    <name evidence="6" type="ORF">ACFOZ8_13645</name>
</gene>
<organism evidence="6 7">
    <name type="scientific">Paenibacillus xanthanilyticus</name>
    <dbReference type="NCBI Taxonomy" id="1783531"/>
    <lineage>
        <taxon>Bacteria</taxon>
        <taxon>Bacillati</taxon>
        <taxon>Bacillota</taxon>
        <taxon>Bacilli</taxon>
        <taxon>Bacillales</taxon>
        <taxon>Paenibacillaceae</taxon>
        <taxon>Paenibacillus</taxon>
    </lineage>
</organism>
<evidence type="ECO:0000256" key="3">
    <source>
        <dbReference type="ARBA" id="ARBA00022963"/>
    </source>
</evidence>
<comment type="caution">
    <text evidence="6">The sequence shown here is derived from an EMBL/GenBank/DDBJ whole genome shotgun (WGS) entry which is preliminary data.</text>
</comment>
<dbReference type="Gene3D" id="3.40.50.1820">
    <property type="entry name" value="alpha/beta hydrolase"/>
    <property type="match status" value="1"/>
</dbReference>
<keyword evidence="4" id="KW-0443">Lipid metabolism</keyword>
<dbReference type="CDD" id="cd00519">
    <property type="entry name" value="Lipase_3"/>
    <property type="match status" value="1"/>
</dbReference>
<evidence type="ECO:0000256" key="1">
    <source>
        <dbReference type="ARBA" id="ARBA00022801"/>
    </source>
</evidence>
<reference evidence="7" key="1">
    <citation type="journal article" date="2019" name="Int. J. Syst. Evol. Microbiol.">
        <title>The Global Catalogue of Microorganisms (GCM) 10K type strain sequencing project: providing services to taxonomists for standard genome sequencing and annotation.</title>
        <authorList>
            <consortium name="The Broad Institute Genomics Platform"/>
            <consortium name="The Broad Institute Genome Sequencing Center for Infectious Disease"/>
            <person name="Wu L."/>
            <person name="Ma J."/>
        </authorList>
    </citation>
    <scope>NUCLEOTIDE SEQUENCE [LARGE SCALE GENOMIC DNA]</scope>
    <source>
        <strain evidence="7">IBRC-M 10987</strain>
    </source>
</reference>
<dbReference type="RefSeq" id="WP_377719347.1">
    <property type="nucleotide sequence ID" value="NZ_JBHSAM010000025.1"/>
</dbReference>
<dbReference type="EMBL" id="JBHSAM010000025">
    <property type="protein sequence ID" value="MFC4100697.1"/>
    <property type="molecule type" value="Genomic_DNA"/>
</dbReference>
<evidence type="ECO:0000259" key="5">
    <source>
        <dbReference type="Pfam" id="PF01764"/>
    </source>
</evidence>
<dbReference type="InterPro" id="IPR002921">
    <property type="entry name" value="Fungal_lipase-type"/>
</dbReference>
<keyword evidence="1" id="KW-0378">Hydrolase</keyword>
<dbReference type="InterPro" id="IPR029058">
    <property type="entry name" value="AB_hydrolase_fold"/>
</dbReference>
<protein>
    <submittedName>
        <fullName evidence="6">Lipase family protein</fullName>
    </submittedName>
</protein>
<evidence type="ECO:0000313" key="6">
    <source>
        <dbReference type="EMBL" id="MFC4100697.1"/>
    </source>
</evidence>
<evidence type="ECO:0000256" key="2">
    <source>
        <dbReference type="ARBA" id="ARBA00022946"/>
    </source>
</evidence>
<dbReference type="SUPFAM" id="SSF53474">
    <property type="entry name" value="alpha/beta-Hydrolases"/>
    <property type="match status" value="1"/>
</dbReference>
<evidence type="ECO:0000256" key="4">
    <source>
        <dbReference type="ARBA" id="ARBA00023098"/>
    </source>
</evidence>
<dbReference type="Pfam" id="PF01764">
    <property type="entry name" value="Lipase_3"/>
    <property type="match status" value="1"/>
</dbReference>
<dbReference type="PANTHER" id="PTHR31403">
    <property type="entry name" value="PHOSPHOLIPASE A1-IBETA2, CHLOROPLASTIC"/>
    <property type="match status" value="1"/>
</dbReference>
<feature type="domain" description="Fungal lipase-type" evidence="5">
    <location>
        <begin position="77"/>
        <end position="214"/>
    </location>
</feature>
<evidence type="ECO:0000313" key="7">
    <source>
        <dbReference type="Proteomes" id="UP001595715"/>
    </source>
</evidence>
<name>A0ABV8K3W7_9BACL</name>
<proteinExistence type="predicted"/>